<evidence type="ECO:0000256" key="4">
    <source>
        <dbReference type="ARBA" id="ARBA00022475"/>
    </source>
</evidence>
<evidence type="ECO:0000313" key="11">
    <source>
        <dbReference type="EMBL" id="MCF2949999.1"/>
    </source>
</evidence>
<dbReference type="InterPro" id="IPR048279">
    <property type="entry name" value="MdtK-like"/>
</dbReference>
<dbReference type="Pfam" id="PF01554">
    <property type="entry name" value="MatE"/>
    <property type="match status" value="2"/>
</dbReference>
<comment type="caution">
    <text evidence="11">The sequence shown here is derived from an EMBL/GenBank/DDBJ whole genome shotgun (WGS) entry which is preliminary data.</text>
</comment>
<evidence type="ECO:0000256" key="5">
    <source>
        <dbReference type="ARBA" id="ARBA00022692"/>
    </source>
</evidence>
<evidence type="ECO:0000313" key="12">
    <source>
        <dbReference type="Proteomes" id="UP001521137"/>
    </source>
</evidence>
<protein>
    <recommendedName>
        <fullName evidence="9">Multidrug-efflux transporter</fullName>
    </recommendedName>
</protein>
<feature type="transmembrane region" description="Helical" evidence="10">
    <location>
        <begin position="239"/>
        <end position="262"/>
    </location>
</feature>
<keyword evidence="3" id="KW-0050">Antiport</keyword>
<evidence type="ECO:0000256" key="9">
    <source>
        <dbReference type="ARBA" id="ARBA00031636"/>
    </source>
</evidence>
<feature type="transmembrane region" description="Helical" evidence="10">
    <location>
        <begin position="385"/>
        <end position="411"/>
    </location>
</feature>
<dbReference type="EMBL" id="JAKGAS010000013">
    <property type="protein sequence ID" value="MCF2949999.1"/>
    <property type="molecule type" value="Genomic_DNA"/>
</dbReference>
<dbReference type="RefSeq" id="WP_235314101.1">
    <property type="nucleotide sequence ID" value="NZ_JAKGAS010000013.1"/>
</dbReference>
<dbReference type="InterPro" id="IPR050222">
    <property type="entry name" value="MATE_MdtK"/>
</dbReference>
<keyword evidence="4" id="KW-1003">Cell membrane</keyword>
<evidence type="ECO:0000256" key="7">
    <source>
        <dbReference type="ARBA" id="ARBA00023065"/>
    </source>
</evidence>
<keyword evidence="12" id="KW-1185">Reference proteome</keyword>
<feature type="transmembrane region" description="Helical" evidence="10">
    <location>
        <begin position="157"/>
        <end position="181"/>
    </location>
</feature>
<name>A0ABS9DBA3_9ALTE</name>
<feature type="transmembrane region" description="Helical" evidence="10">
    <location>
        <begin position="128"/>
        <end position="145"/>
    </location>
</feature>
<dbReference type="InterPro" id="IPR002528">
    <property type="entry name" value="MATE_fam"/>
</dbReference>
<feature type="transmembrane region" description="Helical" evidence="10">
    <location>
        <begin position="311"/>
        <end position="334"/>
    </location>
</feature>
<evidence type="ECO:0000256" key="2">
    <source>
        <dbReference type="ARBA" id="ARBA00022448"/>
    </source>
</evidence>
<feature type="transmembrane region" description="Helical" evidence="10">
    <location>
        <begin position="417"/>
        <end position="436"/>
    </location>
</feature>
<dbReference type="Proteomes" id="UP001521137">
    <property type="component" value="Unassembled WGS sequence"/>
</dbReference>
<keyword evidence="8 10" id="KW-0472">Membrane</keyword>
<proteinExistence type="predicted"/>
<comment type="subcellular location">
    <subcellularLocation>
        <location evidence="1">Cell inner membrane</location>
        <topology evidence="1">Multi-pass membrane protein</topology>
    </subcellularLocation>
</comment>
<keyword evidence="6 10" id="KW-1133">Transmembrane helix</keyword>
<dbReference type="PIRSF" id="PIRSF006603">
    <property type="entry name" value="DinF"/>
    <property type="match status" value="1"/>
</dbReference>
<dbReference type="PANTHER" id="PTHR43298">
    <property type="entry name" value="MULTIDRUG RESISTANCE PROTEIN NORM-RELATED"/>
    <property type="match status" value="1"/>
</dbReference>
<evidence type="ECO:0000256" key="3">
    <source>
        <dbReference type="ARBA" id="ARBA00022449"/>
    </source>
</evidence>
<evidence type="ECO:0000256" key="10">
    <source>
        <dbReference type="SAM" id="Phobius"/>
    </source>
</evidence>
<accession>A0ABS9DBA3</accession>
<keyword evidence="5 10" id="KW-0812">Transmembrane</keyword>
<evidence type="ECO:0000256" key="6">
    <source>
        <dbReference type="ARBA" id="ARBA00022989"/>
    </source>
</evidence>
<organism evidence="11 12">
    <name type="scientific">Paraglaciecola algarum</name>
    <dbReference type="NCBI Taxonomy" id="3050085"/>
    <lineage>
        <taxon>Bacteria</taxon>
        <taxon>Pseudomonadati</taxon>
        <taxon>Pseudomonadota</taxon>
        <taxon>Gammaproteobacteria</taxon>
        <taxon>Alteromonadales</taxon>
        <taxon>Alteromonadaceae</taxon>
        <taxon>Paraglaciecola</taxon>
    </lineage>
</organism>
<dbReference type="CDD" id="cd13131">
    <property type="entry name" value="MATE_NorM_like"/>
    <property type="match status" value="1"/>
</dbReference>
<dbReference type="NCBIfam" id="TIGR00797">
    <property type="entry name" value="matE"/>
    <property type="match status" value="1"/>
</dbReference>
<feature type="transmembrane region" description="Helical" evidence="10">
    <location>
        <begin position="274"/>
        <end position="299"/>
    </location>
</feature>
<sequence length="457" mass="49824">MTFNKELKTIIHLAWPLLIAQITQTLMGVSDTIMAGRYSATDMAAVAIGFSFTLPIIVFIQGITLALPPIISRLNGAKQSDKVANYTQQMVWLALGFSSLAVMFGFGFESVTQFIQMEAELGKIAVDYIQYILFSMPAFALYQVLRNYCEGLSITKPSMVIMGIGLLVNIPANYVLIYGKFGLPEMGGAGCGVATALVFVAMFIATFFYSLKSEKLSQYQLFSQFYPPSKQHIKECMKLGFPIAMTILFEVTLFAVVAILLAPFGAIMVASHQVALNFSALMFMIPLSIGMATSIRIGFLLGENRPEQAKIATKCAFVLGVSIAAFTATITIFGRESIASLYSIDPAVITLASSMLLFAAMFQFSDAIQVIAGTALRGYKDTAAMFYLSFISYWLVGLTIGCILGLTDWIVPKMAGAGFWIGFICGLTCAAITLGIRLKFIQNKHIQNKHIQPQEAV</sequence>
<evidence type="ECO:0000256" key="8">
    <source>
        <dbReference type="ARBA" id="ARBA00023136"/>
    </source>
</evidence>
<reference evidence="11 12" key="1">
    <citation type="submission" date="2022-01" db="EMBL/GenBank/DDBJ databases">
        <title>Paraglaciecola sp. G1-23.</title>
        <authorList>
            <person name="Jin M.S."/>
            <person name="Han D.M."/>
            <person name="Kim H.M."/>
            <person name="Jeon C.O."/>
        </authorList>
    </citation>
    <scope>NUCLEOTIDE SEQUENCE [LARGE SCALE GENOMIC DNA]</scope>
    <source>
        <strain evidence="11 12">G1-23</strain>
    </source>
</reference>
<feature type="transmembrane region" description="Helical" evidence="10">
    <location>
        <begin position="90"/>
        <end position="108"/>
    </location>
</feature>
<gene>
    <name evidence="11" type="ORF">L0668_17910</name>
</gene>
<dbReference type="PANTHER" id="PTHR43298:SF2">
    <property type="entry name" value="FMN_FAD EXPORTER YEEO-RELATED"/>
    <property type="match status" value="1"/>
</dbReference>
<keyword evidence="2" id="KW-0813">Transport</keyword>
<feature type="transmembrane region" description="Helical" evidence="10">
    <location>
        <begin position="44"/>
        <end position="70"/>
    </location>
</feature>
<feature type="transmembrane region" description="Helical" evidence="10">
    <location>
        <begin position="187"/>
        <end position="211"/>
    </location>
</feature>
<keyword evidence="7" id="KW-0406">Ion transport</keyword>
<evidence type="ECO:0000256" key="1">
    <source>
        <dbReference type="ARBA" id="ARBA00004429"/>
    </source>
</evidence>
<feature type="transmembrane region" description="Helical" evidence="10">
    <location>
        <begin position="346"/>
        <end position="364"/>
    </location>
</feature>